<protein>
    <submittedName>
        <fullName evidence="1">Uncharacterized protein</fullName>
    </submittedName>
</protein>
<keyword evidence="2" id="KW-1185">Reference proteome</keyword>
<gene>
    <name evidence="1" type="ORF">HF325_002653</name>
</gene>
<reference evidence="1" key="1">
    <citation type="submission" date="2020-10" db="EMBL/GenBank/DDBJ databases">
        <title>The Whole-Genome Sequence of Metschnikowia persimmonesis, a Novel Endophytic Yeast Species Isolated from Medicinal Plant Diospyros kaki Thumb.</title>
        <authorList>
            <person name="Rahmat E."/>
            <person name="Kang Y."/>
        </authorList>
    </citation>
    <scope>NUCLEOTIDE SEQUENCE</scope>
    <source>
        <strain evidence="1">KIOM G15050</strain>
    </source>
</reference>
<dbReference type="AlphaFoldDB" id="A0A8H7GU19"/>
<proteinExistence type="predicted"/>
<comment type="caution">
    <text evidence="1">The sequence shown here is derived from an EMBL/GenBank/DDBJ whole genome shotgun (WGS) entry which is preliminary data.</text>
</comment>
<accession>A0A8H7GU19</accession>
<sequence length="208" mass="23367">MKFLRKLVTMAVLEGGADAMIFHAAWLYLLNIDESAEVLLLLLQAFAKTHDISNSLQEPILHKMLLLGESVDINTLLQKITAVAVFFNSYTITEIIKIHDDLFERTFLPQMELFLRQLEQALDGGSPAGNGAAQSTFENNARFLALMVQEKLQTYRGPVRRCGDGYLRNNLSHGEWRQELTSQVCLELPHPAGVRGYSRRAHASSVQP</sequence>
<dbReference type="Proteomes" id="UP000649328">
    <property type="component" value="Unassembled WGS sequence"/>
</dbReference>
<evidence type="ECO:0000313" key="2">
    <source>
        <dbReference type="Proteomes" id="UP000649328"/>
    </source>
</evidence>
<name>A0A8H7GU19_9ASCO</name>
<dbReference type="EMBL" id="JACBPP010000003">
    <property type="protein sequence ID" value="KAF8003408.1"/>
    <property type="molecule type" value="Genomic_DNA"/>
</dbReference>
<evidence type="ECO:0000313" key="1">
    <source>
        <dbReference type="EMBL" id="KAF8003408.1"/>
    </source>
</evidence>
<organism evidence="1 2">
    <name type="scientific">Metschnikowia pulcherrima</name>
    <dbReference type="NCBI Taxonomy" id="27326"/>
    <lineage>
        <taxon>Eukaryota</taxon>
        <taxon>Fungi</taxon>
        <taxon>Dikarya</taxon>
        <taxon>Ascomycota</taxon>
        <taxon>Saccharomycotina</taxon>
        <taxon>Pichiomycetes</taxon>
        <taxon>Metschnikowiaceae</taxon>
        <taxon>Metschnikowia</taxon>
    </lineage>
</organism>